<evidence type="ECO:0000256" key="4">
    <source>
        <dbReference type="ARBA" id="ARBA00023136"/>
    </source>
</evidence>
<dbReference type="Proteomes" id="UP000800200">
    <property type="component" value="Unassembled WGS sequence"/>
</dbReference>
<dbReference type="InterPro" id="IPR023352">
    <property type="entry name" value="MAPEG-like_dom_sf"/>
</dbReference>
<keyword evidence="2 5" id="KW-0812">Transmembrane</keyword>
<dbReference type="InterPro" id="IPR001129">
    <property type="entry name" value="Membr-assoc_MAPEG"/>
</dbReference>
<dbReference type="PANTHER" id="PTHR35371:SF1">
    <property type="entry name" value="BLR7753 PROTEIN"/>
    <property type="match status" value="1"/>
</dbReference>
<evidence type="ECO:0000313" key="6">
    <source>
        <dbReference type="EMBL" id="KAF2183601.1"/>
    </source>
</evidence>
<dbReference type="Pfam" id="PF01124">
    <property type="entry name" value="MAPEG"/>
    <property type="match status" value="1"/>
</dbReference>
<evidence type="ECO:0000256" key="1">
    <source>
        <dbReference type="ARBA" id="ARBA00004370"/>
    </source>
</evidence>
<name>A0A6A6DVA1_9PEZI</name>
<accession>A0A6A6DVA1</accession>
<evidence type="ECO:0000256" key="2">
    <source>
        <dbReference type="ARBA" id="ARBA00022692"/>
    </source>
</evidence>
<evidence type="ECO:0008006" key="8">
    <source>
        <dbReference type="Google" id="ProtNLM"/>
    </source>
</evidence>
<organism evidence="6 7">
    <name type="scientific">Zopfia rhizophila CBS 207.26</name>
    <dbReference type="NCBI Taxonomy" id="1314779"/>
    <lineage>
        <taxon>Eukaryota</taxon>
        <taxon>Fungi</taxon>
        <taxon>Dikarya</taxon>
        <taxon>Ascomycota</taxon>
        <taxon>Pezizomycotina</taxon>
        <taxon>Dothideomycetes</taxon>
        <taxon>Dothideomycetes incertae sedis</taxon>
        <taxon>Zopfiaceae</taxon>
        <taxon>Zopfia</taxon>
    </lineage>
</organism>
<evidence type="ECO:0000256" key="5">
    <source>
        <dbReference type="SAM" id="Phobius"/>
    </source>
</evidence>
<dbReference type="GO" id="GO:0016020">
    <property type="term" value="C:membrane"/>
    <property type="evidence" value="ECO:0007669"/>
    <property type="project" value="UniProtKB-SubCell"/>
</dbReference>
<keyword evidence="4 5" id="KW-0472">Membrane</keyword>
<evidence type="ECO:0000313" key="7">
    <source>
        <dbReference type="Proteomes" id="UP000800200"/>
    </source>
</evidence>
<reference evidence="6" key="1">
    <citation type="journal article" date="2020" name="Stud. Mycol.">
        <title>101 Dothideomycetes genomes: a test case for predicting lifestyles and emergence of pathogens.</title>
        <authorList>
            <person name="Haridas S."/>
            <person name="Albert R."/>
            <person name="Binder M."/>
            <person name="Bloem J."/>
            <person name="Labutti K."/>
            <person name="Salamov A."/>
            <person name="Andreopoulos B."/>
            <person name="Baker S."/>
            <person name="Barry K."/>
            <person name="Bills G."/>
            <person name="Bluhm B."/>
            <person name="Cannon C."/>
            <person name="Castanera R."/>
            <person name="Culley D."/>
            <person name="Daum C."/>
            <person name="Ezra D."/>
            <person name="Gonzalez J."/>
            <person name="Henrissat B."/>
            <person name="Kuo A."/>
            <person name="Liang C."/>
            <person name="Lipzen A."/>
            <person name="Lutzoni F."/>
            <person name="Magnuson J."/>
            <person name="Mondo S."/>
            <person name="Nolan M."/>
            <person name="Ohm R."/>
            <person name="Pangilinan J."/>
            <person name="Park H.-J."/>
            <person name="Ramirez L."/>
            <person name="Alfaro M."/>
            <person name="Sun H."/>
            <person name="Tritt A."/>
            <person name="Yoshinaga Y."/>
            <person name="Zwiers L.-H."/>
            <person name="Turgeon B."/>
            <person name="Goodwin S."/>
            <person name="Spatafora J."/>
            <person name="Crous P."/>
            <person name="Grigoriev I."/>
        </authorList>
    </citation>
    <scope>NUCLEOTIDE SEQUENCE</scope>
    <source>
        <strain evidence="6">CBS 207.26</strain>
    </source>
</reference>
<sequence length="161" mass="17864">MASFIQTLSQSYNLSILCLPAYHLLAMAPHAYAVSLGARAFENNQWDNRNPRSSTLKSTLQQRLSADIYARYERAEACSANGFENLPLFAAAIVLGNIARLGDDFMNMFALSVLVVRSVYSVVYVRGVNQGWAWARSLFWGVFVGLCWNVLIKASKSMAGK</sequence>
<keyword evidence="7" id="KW-1185">Reference proteome</keyword>
<dbReference type="EMBL" id="ML994641">
    <property type="protein sequence ID" value="KAF2183601.1"/>
    <property type="molecule type" value="Genomic_DNA"/>
</dbReference>
<gene>
    <name evidence="6" type="ORF">K469DRAFT_710409</name>
</gene>
<dbReference type="AlphaFoldDB" id="A0A6A6DVA1"/>
<proteinExistence type="predicted"/>
<dbReference type="OrthoDB" id="2122304at2759"/>
<comment type="subcellular location">
    <subcellularLocation>
        <location evidence="1">Membrane</location>
    </subcellularLocation>
</comment>
<feature type="transmembrane region" description="Helical" evidence="5">
    <location>
        <begin position="131"/>
        <end position="152"/>
    </location>
</feature>
<keyword evidence="3 5" id="KW-1133">Transmembrane helix</keyword>
<dbReference type="PANTHER" id="PTHR35371">
    <property type="entry name" value="INNER MEMBRANE PROTEIN"/>
    <property type="match status" value="1"/>
</dbReference>
<protein>
    <recommendedName>
        <fullName evidence="8">Membrane-associated proteins in eicosanoid and glutathione metabolism</fullName>
    </recommendedName>
</protein>
<dbReference type="Gene3D" id="1.20.120.550">
    <property type="entry name" value="Membrane associated eicosanoid/glutathione metabolism-like domain"/>
    <property type="match status" value="1"/>
</dbReference>
<evidence type="ECO:0000256" key="3">
    <source>
        <dbReference type="ARBA" id="ARBA00022989"/>
    </source>
</evidence>
<dbReference type="SUPFAM" id="SSF161084">
    <property type="entry name" value="MAPEG domain-like"/>
    <property type="match status" value="1"/>
</dbReference>